<name>A0A915LM24_MELJA</name>
<feature type="region of interest" description="Disordered" evidence="1">
    <location>
        <begin position="261"/>
        <end position="284"/>
    </location>
</feature>
<accession>A0A915LM24</accession>
<evidence type="ECO:0000313" key="3">
    <source>
        <dbReference type="WBParaSite" id="scaffold1434_cov184.g3097"/>
    </source>
</evidence>
<dbReference type="AlphaFoldDB" id="A0A915LM24"/>
<dbReference type="PANTHER" id="PTHR15021">
    <property type="entry name" value="DISCONNECTED-RELATED"/>
    <property type="match status" value="1"/>
</dbReference>
<evidence type="ECO:0000256" key="1">
    <source>
        <dbReference type="SAM" id="MobiDB-lite"/>
    </source>
</evidence>
<keyword evidence="2" id="KW-1185">Reference proteome</keyword>
<feature type="compositionally biased region" description="Basic and acidic residues" evidence="1">
    <location>
        <begin position="142"/>
        <end position="153"/>
    </location>
</feature>
<dbReference type="PANTHER" id="PTHR15021:SF0">
    <property type="entry name" value="DISCO-RELATED, ISOFORM A-RELATED"/>
    <property type="match status" value="1"/>
</dbReference>
<evidence type="ECO:0000313" key="2">
    <source>
        <dbReference type="Proteomes" id="UP000887561"/>
    </source>
</evidence>
<proteinExistence type="predicted"/>
<dbReference type="WBParaSite" id="scaffold1434_cov184.g3097">
    <property type="protein sequence ID" value="scaffold1434_cov184.g3097"/>
    <property type="gene ID" value="scaffold1434_cov184.g3097"/>
</dbReference>
<protein>
    <submittedName>
        <fullName evidence="3">C2H2-type domain-containing protein</fullName>
    </submittedName>
</protein>
<dbReference type="InterPro" id="IPR040436">
    <property type="entry name" value="Disconnected-like"/>
</dbReference>
<dbReference type="Proteomes" id="UP000887561">
    <property type="component" value="Unplaced"/>
</dbReference>
<dbReference type="GO" id="GO:0006355">
    <property type="term" value="P:regulation of DNA-templated transcription"/>
    <property type="evidence" value="ECO:0007669"/>
    <property type="project" value="TreeGrafter"/>
</dbReference>
<dbReference type="GO" id="GO:0005634">
    <property type="term" value="C:nucleus"/>
    <property type="evidence" value="ECO:0007669"/>
    <property type="project" value="TreeGrafter"/>
</dbReference>
<reference evidence="3" key="1">
    <citation type="submission" date="2022-11" db="UniProtKB">
        <authorList>
            <consortium name="WormBaseParasite"/>
        </authorList>
    </citation>
    <scope>IDENTIFICATION</scope>
</reference>
<feature type="region of interest" description="Disordered" evidence="1">
    <location>
        <begin position="131"/>
        <end position="153"/>
    </location>
</feature>
<organism evidence="2 3">
    <name type="scientific">Meloidogyne javanica</name>
    <name type="common">Root-knot nematode worm</name>
    <dbReference type="NCBI Taxonomy" id="6303"/>
    <lineage>
        <taxon>Eukaryota</taxon>
        <taxon>Metazoa</taxon>
        <taxon>Ecdysozoa</taxon>
        <taxon>Nematoda</taxon>
        <taxon>Chromadorea</taxon>
        <taxon>Rhabditida</taxon>
        <taxon>Tylenchina</taxon>
        <taxon>Tylenchomorpha</taxon>
        <taxon>Tylenchoidea</taxon>
        <taxon>Meloidogynidae</taxon>
        <taxon>Meloidogyninae</taxon>
        <taxon>Meloidogyne</taxon>
        <taxon>Meloidogyne incognita group</taxon>
    </lineage>
</organism>
<sequence length="284" mass="31978">MTDNNISSSQQQEKNLSTQRLSPLLCALLKSFHAIPVRLKILLDKVFEHLSSQEIEILLLNCGWTLEDYQRGYLNYSNGLWQCVPLHLELQLLQSASLLLSPEFTSLIAQLRQCALHSLLALVMSAGGNNVNNNNGGEQNQDEEKVEEKEKELSQESINGIIETYCDKGALKIHNSAVHLKEIHFCTVSGCDRAFSSRRSRNRHSLNLNMHANIFGCGKIRRRNTTDSTAPNIATNIHLPKRRKTLSDHQLLFATQRRHKFEIGNGGSGGEGEEQKRKKKGLVK</sequence>